<dbReference type="InterPro" id="IPR006578">
    <property type="entry name" value="MADF-dom"/>
</dbReference>
<dbReference type="Proteomes" id="UP000648187">
    <property type="component" value="Unassembled WGS sequence"/>
</dbReference>
<dbReference type="SMART" id="SM00595">
    <property type="entry name" value="MADF"/>
    <property type="match status" value="1"/>
</dbReference>
<gene>
    <name evidence="3" type="ORF">HW555_003350</name>
</gene>
<evidence type="ECO:0000259" key="2">
    <source>
        <dbReference type="PROSITE" id="PS51029"/>
    </source>
</evidence>
<sequence length="307" mass="36464">MADCTICQPRASRKFISELFNEQLYEPVTKRNLTHVHSRTHTDRTRHCNRTMTAASCERDGCHRDVYWLLQRAKRRHITGPRVRLERRGRRHFEASVAFVRTRNDACLVATVLDEWTEEKMRPILWDQKDPFYFKKNMKPKAWQEISDKINISPDKCKHKMIILMSSFRREKAKIMHSMADSSDTSQAYKSTWFAFKDMAFLMDKDNERKRQSQNCTDEDDDEDWAISNFQNKLLRNHVGIPIPMRNRKSLAYKQDVYQKVLDLVQDDDHPTHPTPGPSQTIEERDDEIKSFLSFIGNKMKRYTDED</sequence>
<dbReference type="PANTHER" id="PTHR21505:SF15">
    <property type="entry name" value="RE18252P"/>
    <property type="match status" value="1"/>
</dbReference>
<dbReference type="PROSITE" id="PS51029">
    <property type="entry name" value="MADF"/>
    <property type="match status" value="1"/>
</dbReference>
<keyword evidence="4" id="KW-1185">Reference proteome</keyword>
<dbReference type="AlphaFoldDB" id="A0A835GLK9"/>
<organism evidence="3 4">
    <name type="scientific">Spodoptera exigua</name>
    <name type="common">Beet armyworm</name>
    <name type="synonym">Noctua fulgens</name>
    <dbReference type="NCBI Taxonomy" id="7107"/>
    <lineage>
        <taxon>Eukaryota</taxon>
        <taxon>Metazoa</taxon>
        <taxon>Ecdysozoa</taxon>
        <taxon>Arthropoda</taxon>
        <taxon>Hexapoda</taxon>
        <taxon>Insecta</taxon>
        <taxon>Pterygota</taxon>
        <taxon>Neoptera</taxon>
        <taxon>Endopterygota</taxon>
        <taxon>Lepidoptera</taxon>
        <taxon>Glossata</taxon>
        <taxon>Ditrysia</taxon>
        <taxon>Noctuoidea</taxon>
        <taxon>Noctuidae</taxon>
        <taxon>Amphipyrinae</taxon>
        <taxon>Spodoptera</taxon>
    </lineage>
</organism>
<evidence type="ECO:0000313" key="3">
    <source>
        <dbReference type="EMBL" id="KAF9420428.1"/>
    </source>
</evidence>
<dbReference type="PANTHER" id="PTHR21505">
    <property type="entry name" value="MADF DOMAIN-CONTAINING PROTEIN-RELATED"/>
    <property type="match status" value="1"/>
</dbReference>
<name>A0A835GLK9_SPOEX</name>
<dbReference type="EMBL" id="JACKWZ010000032">
    <property type="protein sequence ID" value="KAF9420428.1"/>
    <property type="molecule type" value="Genomic_DNA"/>
</dbReference>
<reference evidence="3" key="1">
    <citation type="submission" date="2020-08" db="EMBL/GenBank/DDBJ databases">
        <title>Spodoptera exigua strain:BAW_Kor-Di-RS1 Genome sequencing and assembly.</title>
        <authorList>
            <person name="Kim J."/>
            <person name="Nam H.Y."/>
            <person name="Kwon M."/>
            <person name="Choi J.H."/>
            <person name="Cho S.R."/>
            <person name="Kim G.-H."/>
        </authorList>
    </citation>
    <scope>NUCLEOTIDE SEQUENCE</scope>
    <source>
        <strain evidence="3">BAW_Kor-Di-RS1</strain>
        <tissue evidence="3">Whole-body</tissue>
    </source>
</reference>
<evidence type="ECO:0000256" key="1">
    <source>
        <dbReference type="SAM" id="MobiDB-lite"/>
    </source>
</evidence>
<accession>A0A835GLK9</accession>
<dbReference type="Pfam" id="PF10545">
    <property type="entry name" value="MADF_DNA_bdg"/>
    <property type="match status" value="1"/>
</dbReference>
<proteinExistence type="predicted"/>
<protein>
    <recommendedName>
        <fullName evidence="2">MADF domain-containing protein</fullName>
    </recommendedName>
</protein>
<comment type="caution">
    <text evidence="3">The sequence shown here is derived from an EMBL/GenBank/DDBJ whole genome shotgun (WGS) entry which is preliminary data.</text>
</comment>
<feature type="region of interest" description="Disordered" evidence="1">
    <location>
        <begin position="265"/>
        <end position="286"/>
    </location>
</feature>
<evidence type="ECO:0000313" key="4">
    <source>
        <dbReference type="Proteomes" id="UP000648187"/>
    </source>
</evidence>
<feature type="domain" description="MADF" evidence="2">
    <location>
        <begin position="114"/>
        <end position="207"/>
    </location>
</feature>